<keyword evidence="2" id="KW-0805">Transcription regulation</keyword>
<dbReference type="SUPFAM" id="SSF53850">
    <property type="entry name" value="Periplasmic binding protein-like II"/>
    <property type="match status" value="1"/>
</dbReference>
<proteinExistence type="inferred from homology"/>
<dbReference type="PROSITE" id="PS50931">
    <property type="entry name" value="HTH_LYSR"/>
    <property type="match status" value="1"/>
</dbReference>
<dbReference type="Gene3D" id="3.40.190.10">
    <property type="entry name" value="Periplasmic binding protein-like II"/>
    <property type="match status" value="2"/>
</dbReference>
<sequence length="294" mass="30236">MTSWPELSAVELFVAVADHGSLGAGARAVGMAQPNASRALSRLERGLGITLITRSTTGSKLTAEGMLALEWARAVVDSARALVEGTAGLTAPGGPVLMVSASQTVAEHVLPRWLAELNRRRPGVALDLRVANTAAVIDDVRSGSASVGFIESPEAPRDLHSQVVATDELVLVVAPGHPLAEHAGALSTKALRSLPLITRETGSGTRVTLEEALGAPARTAQVLPSTAAVRLAVQAGTGQAVLSRLAVDDALQAGTLLAVPLDLDLSRHLRAVWAGPTRLSGLGAELVDAATTMH</sequence>
<evidence type="ECO:0000256" key="4">
    <source>
        <dbReference type="ARBA" id="ARBA00023163"/>
    </source>
</evidence>
<dbReference type="EMBL" id="CP144913">
    <property type="protein sequence ID" value="WXB77223.1"/>
    <property type="molecule type" value="Genomic_DNA"/>
</dbReference>
<dbReference type="PANTHER" id="PTHR30126:SF39">
    <property type="entry name" value="HTH-TYPE TRANSCRIPTIONAL REGULATOR CYSL"/>
    <property type="match status" value="1"/>
</dbReference>
<keyword evidence="4" id="KW-0804">Transcription</keyword>
<dbReference type="PANTHER" id="PTHR30126">
    <property type="entry name" value="HTH-TYPE TRANSCRIPTIONAL REGULATOR"/>
    <property type="match status" value="1"/>
</dbReference>
<reference evidence="6 7" key="1">
    <citation type="submission" date="2024-02" db="EMBL/GenBank/DDBJ databases">
        <title>Janibacter sp. nov., isolated from gut of marine sandworm.</title>
        <authorList>
            <person name="Kim B."/>
            <person name="Jun M.O."/>
            <person name="Shin N.-R."/>
        </authorList>
    </citation>
    <scope>NUCLEOTIDE SEQUENCE [LARGE SCALE GENOMIC DNA]</scope>
    <source>
        <strain evidence="6 7">A1S7</strain>
    </source>
</reference>
<evidence type="ECO:0000256" key="1">
    <source>
        <dbReference type="ARBA" id="ARBA00009437"/>
    </source>
</evidence>
<comment type="similarity">
    <text evidence="1">Belongs to the LysR transcriptional regulatory family.</text>
</comment>
<dbReference type="Gene3D" id="1.10.10.10">
    <property type="entry name" value="Winged helix-like DNA-binding domain superfamily/Winged helix DNA-binding domain"/>
    <property type="match status" value="1"/>
</dbReference>
<dbReference type="InterPro" id="IPR036390">
    <property type="entry name" value="WH_DNA-bd_sf"/>
</dbReference>
<gene>
    <name evidence="6" type="ORF">V1351_03940</name>
</gene>
<evidence type="ECO:0000256" key="3">
    <source>
        <dbReference type="ARBA" id="ARBA00023125"/>
    </source>
</evidence>
<dbReference type="InterPro" id="IPR036388">
    <property type="entry name" value="WH-like_DNA-bd_sf"/>
</dbReference>
<evidence type="ECO:0000313" key="7">
    <source>
        <dbReference type="Proteomes" id="UP001382727"/>
    </source>
</evidence>
<evidence type="ECO:0000313" key="6">
    <source>
        <dbReference type="EMBL" id="WXB77223.1"/>
    </source>
</evidence>
<keyword evidence="3" id="KW-0238">DNA-binding</keyword>
<dbReference type="Pfam" id="PF00126">
    <property type="entry name" value="HTH_1"/>
    <property type="match status" value="1"/>
</dbReference>
<evidence type="ECO:0000256" key="2">
    <source>
        <dbReference type="ARBA" id="ARBA00023015"/>
    </source>
</evidence>
<organism evidence="6 7">
    <name type="scientific">Janibacter alittae</name>
    <dbReference type="NCBI Taxonomy" id="3115209"/>
    <lineage>
        <taxon>Bacteria</taxon>
        <taxon>Bacillati</taxon>
        <taxon>Actinomycetota</taxon>
        <taxon>Actinomycetes</taxon>
        <taxon>Micrococcales</taxon>
        <taxon>Intrasporangiaceae</taxon>
        <taxon>Janibacter</taxon>
    </lineage>
</organism>
<evidence type="ECO:0000259" key="5">
    <source>
        <dbReference type="PROSITE" id="PS50931"/>
    </source>
</evidence>
<protein>
    <submittedName>
        <fullName evidence="6">LysR family transcriptional regulator</fullName>
    </submittedName>
</protein>
<dbReference type="RefSeq" id="WP_338750914.1">
    <property type="nucleotide sequence ID" value="NZ_CP144913.1"/>
</dbReference>
<feature type="domain" description="HTH lysR-type" evidence="5">
    <location>
        <begin position="5"/>
        <end position="62"/>
    </location>
</feature>
<dbReference type="InterPro" id="IPR005119">
    <property type="entry name" value="LysR_subst-bd"/>
</dbReference>
<dbReference type="SUPFAM" id="SSF46785">
    <property type="entry name" value="Winged helix' DNA-binding domain"/>
    <property type="match status" value="1"/>
</dbReference>
<dbReference type="Proteomes" id="UP001382727">
    <property type="component" value="Chromosome"/>
</dbReference>
<accession>A0ABZ2MJQ6</accession>
<dbReference type="InterPro" id="IPR000847">
    <property type="entry name" value="LysR_HTH_N"/>
</dbReference>
<name>A0ABZ2MJQ6_9MICO</name>
<keyword evidence="7" id="KW-1185">Reference proteome</keyword>
<dbReference type="Pfam" id="PF03466">
    <property type="entry name" value="LysR_substrate"/>
    <property type="match status" value="1"/>
</dbReference>